<dbReference type="Proteomes" id="UP000027180">
    <property type="component" value="Plasmid pRetIE4771a"/>
</dbReference>
<dbReference type="KEGG" id="rei:IE4771_PA00078"/>
<dbReference type="InterPro" id="IPR011008">
    <property type="entry name" value="Dimeric_a/b-barrel"/>
</dbReference>
<dbReference type="InterPro" id="IPR050744">
    <property type="entry name" value="AI-2_Isomerase_LsrG"/>
</dbReference>
<gene>
    <name evidence="2" type="ORF">IE4771_PA00078</name>
</gene>
<geneLocation type="plasmid" evidence="2 3">
    <name>pRetIE4771a</name>
</geneLocation>
<dbReference type="Pfam" id="PF03992">
    <property type="entry name" value="ABM"/>
    <property type="match status" value="1"/>
</dbReference>
<evidence type="ECO:0000259" key="1">
    <source>
        <dbReference type="PROSITE" id="PS51725"/>
    </source>
</evidence>
<dbReference type="HOGENOM" id="CLU_131496_3_2_5"/>
<dbReference type="PANTHER" id="PTHR33336:SF1">
    <property type="entry name" value="(4S)-4-HYDROXY-5-PHOSPHONOOXYPENTANE-2,3-DIONE ISOMERASE"/>
    <property type="match status" value="1"/>
</dbReference>
<accession>A0A060I7A2</accession>
<dbReference type="RefSeq" id="WP_028753516.1">
    <property type="nucleotide sequence ID" value="NZ_CP006987.1"/>
</dbReference>
<reference evidence="2 3" key="1">
    <citation type="submission" date="2013-12" db="EMBL/GenBank/DDBJ databases">
        <title>Complete genome sequence of Rhizobium etli bv. mimosae IE4771.</title>
        <authorList>
            <person name="Bustos P."/>
            <person name="Santamaria R.I."/>
            <person name="Lozano L."/>
            <person name="Ormeno-Orrillo E."/>
            <person name="Rogel M.A."/>
            <person name="Romero D."/>
            <person name="Cevallos M.A."/>
            <person name="Martinez-Romero E."/>
            <person name="Gonzalez V."/>
        </authorList>
    </citation>
    <scope>NUCLEOTIDE SEQUENCE [LARGE SCALE GENOMIC DNA]</scope>
    <source>
        <strain evidence="2 3">IE4771</strain>
        <plasmid evidence="3">Plasmid pRetIE4771a</plasmid>
    </source>
</reference>
<keyword evidence="2" id="KW-0614">Plasmid</keyword>
<sequence length="109" mass="12615">MSSASTGFVVVVEFVVRNQFADNFDAAIIENAATSLRDEPNCEVFDVCRDPERPERIYLYEVYGSRADFDFHLKTPHFTSFDAMVRDWVAEKRVETFERISSHKKEGAR</sequence>
<dbReference type="SUPFAM" id="SSF54909">
    <property type="entry name" value="Dimeric alpha+beta barrel"/>
    <property type="match status" value="1"/>
</dbReference>
<dbReference type="PROSITE" id="PS51725">
    <property type="entry name" value="ABM"/>
    <property type="match status" value="1"/>
</dbReference>
<dbReference type="PANTHER" id="PTHR33336">
    <property type="entry name" value="QUINOL MONOOXYGENASE YGIN-RELATED"/>
    <property type="match status" value="1"/>
</dbReference>
<evidence type="ECO:0000313" key="3">
    <source>
        <dbReference type="Proteomes" id="UP000027180"/>
    </source>
</evidence>
<organism evidence="2 3">
    <name type="scientific">Rhizobium etli bv. mimosae str. IE4771</name>
    <dbReference type="NCBI Taxonomy" id="1432050"/>
    <lineage>
        <taxon>Bacteria</taxon>
        <taxon>Pseudomonadati</taxon>
        <taxon>Pseudomonadota</taxon>
        <taxon>Alphaproteobacteria</taxon>
        <taxon>Hyphomicrobiales</taxon>
        <taxon>Rhizobiaceae</taxon>
        <taxon>Rhizobium/Agrobacterium group</taxon>
        <taxon>Rhizobium</taxon>
    </lineage>
</organism>
<dbReference type="InterPro" id="IPR007138">
    <property type="entry name" value="ABM_dom"/>
</dbReference>
<proteinExistence type="predicted"/>
<evidence type="ECO:0000313" key="2">
    <source>
        <dbReference type="EMBL" id="AIC29584.1"/>
    </source>
</evidence>
<protein>
    <submittedName>
        <fullName evidence="2">Antibiotic biosynthesis monooxygenase protein</fullName>
    </submittedName>
</protein>
<dbReference type="GO" id="GO:0005829">
    <property type="term" value="C:cytosol"/>
    <property type="evidence" value="ECO:0007669"/>
    <property type="project" value="TreeGrafter"/>
</dbReference>
<dbReference type="GO" id="GO:0004497">
    <property type="term" value="F:monooxygenase activity"/>
    <property type="evidence" value="ECO:0007669"/>
    <property type="project" value="UniProtKB-KW"/>
</dbReference>
<keyword evidence="2" id="KW-0560">Oxidoreductase</keyword>
<dbReference type="EMBL" id="CP006987">
    <property type="protein sequence ID" value="AIC29584.1"/>
    <property type="molecule type" value="Genomic_DNA"/>
</dbReference>
<dbReference type="AlphaFoldDB" id="A0A060I7A2"/>
<name>A0A060I7A2_RHIET</name>
<dbReference type="OrthoDB" id="9812754at2"/>
<dbReference type="Gene3D" id="3.30.70.100">
    <property type="match status" value="1"/>
</dbReference>
<feature type="domain" description="ABM" evidence="1">
    <location>
        <begin position="8"/>
        <end position="97"/>
    </location>
</feature>
<keyword evidence="2" id="KW-0503">Monooxygenase</keyword>